<comment type="caution">
    <text evidence="1">The sequence shown here is derived from an EMBL/GenBank/DDBJ whole genome shotgun (WGS) entry which is preliminary data.</text>
</comment>
<feature type="non-terminal residue" evidence="1">
    <location>
        <position position="139"/>
    </location>
</feature>
<evidence type="ECO:0000313" key="2">
    <source>
        <dbReference type="Proteomes" id="UP001140096"/>
    </source>
</evidence>
<dbReference type="EMBL" id="JANBUP010004215">
    <property type="protein sequence ID" value="KAJ2794606.1"/>
    <property type="molecule type" value="Genomic_DNA"/>
</dbReference>
<gene>
    <name evidence="1" type="ORF">H4S07_006710</name>
</gene>
<evidence type="ECO:0000313" key="1">
    <source>
        <dbReference type="EMBL" id="KAJ2794606.1"/>
    </source>
</evidence>
<keyword evidence="2" id="KW-1185">Reference proteome</keyword>
<sequence>MNNSSKPSRLLHVNQQATGLSPSFPVIVERLEALPTAPRTSAPHNRFNSRSNTDRRRNHHPRNRNRDCDRDRNGRSYSDVTASGLSNMPPRPNAPTAYEKRWYIETAKWGHIKNPMLMLDVATGAHPNIAQAAITHVLQ</sequence>
<reference evidence="1" key="1">
    <citation type="submission" date="2022-07" db="EMBL/GenBank/DDBJ databases">
        <title>Phylogenomic reconstructions and comparative analyses of Kickxellomycotina fungi.</title>
        <authorList>
            <person name="Reynolds N.K."/>
            <person name="Stajich J.E."/>
            <person name="Barry K."/>
            <person name="Grigoriev I.V."/>
            <person name="Crous P."/>
            <person name="Smith M.E."/>
        </authorList>
    </citation>
    <scope>NUCLEOTIDE SEQUENCE</scope>
    <source>
        <strain evidence="1">CBS 102833</strain>
    </source>
</reference>
<organism evidence="1 2">
    <name type="scientific">Coemansia furcata</name>
    <dbReference type="NCBI Taxonomy" id="417177"/>
    <lineage>
        <taxon>Eukaryota</taxon>
        <taxon>Fungi</taxon>
        <taxon>Fungi incertae sedis</taxon>
        <taxon>Zoopagomycota</taxon>
        <taxon>Kickxellomycotina</taxon>
        <taxon>Kickxellomycetes</taxon>
        <taxon>Kickxellales</taxon>
        <taxon>Kickxellaceae</taxon>
        <taxon>Coemansia</taxon>
    </lineage>
</organism>
<protein>
    <submittedName>
        <fullName evidence="1">Uncharacterized protein</fullName>
    </submittedName>
</protein>
<proteinExistence type="predicted"/>
<dbReference type="Proteomes" id="UP001140096">
    <property type="component" value="Unassembled WGS sequence"/>
</dbReference>
<name>A0ACC1KT45_9FUNG</name>
<accession>A0ACC1KT45</accession>